<proteinExistence type="predicted"/>
<dbReference type="EMBL" id="CAVMJV010000021">
    <property type="protein sequence ID" value="CAK5070002.1"/>
    <property type="molecule type" value="Genomic_DNA"/>
</dbReference>
<reference evidence="1" key="1">
    <citation type="submission" date="2023-11" db="EMBL/GenBank/DDBJ databases">
        <authorList>
            <person name="Poullet M."/>
        </authorList>
    </citation>
    <scope>NUCLEOTIDE SEQUENCE</scope>
    <source>
        <strain evidence="1">E1834</strain>
    </source>
</reference>
<evidence type="ECO:0000313" key="1">
    <source>
        <dbReference type="EMBL" id="CAK5070002.1"/>
    </source>
</evidence>
<name>A0ACB0YZ16_MELEN</name>
<dbReference type="Proteomes" id="UP001497535">
    <property type="component" value="Unassembled WGS sequence"/>
</dbReference>
<protein>
    <submittedName>
        <fullName evidence="1">Uncharacterized protein</fullName>
    </submittedName>
</protein>
<keyword evidence="2" id="KW-1185">Reference proteome</keyword>
<comment type="caution">
    <text evidence="1">The sequence shown here is derived from an EMBL/GenBank/DDBJ whole genome shotgun (WGS) entry which is preliminary data.</text>
</comment>
<evidence type="ECO:0000313" key="2">
    <source>
        <dbReference type="Proteomes" id="UP001497535"/>
    </source>
</evidence>
<accession>A0ACB0YZ16</accession>
<gene>
    <name evidence="1" type="ORF">MENTE1834_LOCUS18512</name>
</gene>
<sequence length="268" mass="31562">MNKTKCLAAEASVINISYNIVRALHLLLGIIVLLMLLRLVRTYRTKSLKLHSNIIIVLFTYTNPCDCLLKVWTVYLFRIIPNIYNFGLSLLHFALMIERIFATIYVKIYEKQGKMFGVISTIIGWSSITIFAIYVYISSSMEIETFKYPMPYLSLTSIYNSQILFKLHYFYLFLVICIAFADYYLIRRNQKIKSNFSTTDYSLSQSYQAKQNILVMRIIFPLDFSYTFVFAIFNILSFFIRSLREDYGILVYVRKYDAIFLVNTKLCF</sequence>
<organism evidence="1 2">
    <name type="scientific">Meloidogyne enterolobii</name>
    <name type="common">Root-knot nematode worm</name>
    <name type="synonym">Meloidogyne mayaguensis</name>
    <dbReference type="NCBI Taxonomy" id="390850"/>
    <lineage>
        <taxon>Eukaryota</taxon>
        <taxon>Metazoa</taxon>
        <taxon>Ecdysozoa</taxon>
        <taxon>Nematoda</taxon>
        <taxon>Chromadorea</taxon>
        <taxon>Rhabditida</taxon>
        <taxon>Tylenchina</taxon>
        <taxon>Tylenchomorpha</taxon>
        <taxon>Tylenchoidea</taxon>
        <taxon>Meloidogynidae</taxon>
        <taxon>Meloidogyninae</taxon>
        <taxon>Meloidogyne</taxon>
    </lineage>
</organism>